<dbReference type="EMBL" id="QMFZ01000060">
    <property type="protein sequence ID" value="RBB32412.1"/>
    <property type="molecule type" value="Genomic_DNA"/>
</dbReference>
<dbReference type="Proteomes" id="UP000252458">
    <property type="component" value="Unassembled WGS sequence"/>
</dbReference>
<protein>
    <submittedName>
        <fullName evidence="1">Uncharacterized protein</fullName>
    </submittedName>
</protein>
<dbReference type="AlphaFoldDB" id="A0A365QHG5"/>
<name>A0A365QHG5_9BURK</name>
<comment type="caution">
    <text evidence="1">The sequence shown here is derived from an EMBL/GenBank/DDBJ whole genome shotgun (WGS) entry which is preliminary data.</text>
</comment>
<sequence>MLTICRQCRAPKGARKPVVGPVACYRGVERVVVLIAYPVCGDPGGVRPGETAHQARTVGPMPPRCVAGAPFLRVFRTRQTVTKVTRWSAQK</sequence>
<evidence type="ECO:0000313" key="1">
    <source>
        <dbReference type="EMBL" id="RBB32412.1"/>
    </source>
</evidence>
<reference evidence="1 2" key="1">
    <citation type="submission" date="2018-06" db="EMBL/GenBank/DDBJ databases">
        <title>Draft genome sequence of Burkholderia reimsis strain BE51 isolated from a French agricultural soil.</title>
        <authorList>
            <person name="Esmaeel Q."/>
        </authorList>
    </citation>
    <scope>NUCLEOTIDE SEQUENCE [LARGE SCALE GENOMIC DNA]</scope>
    <source>
        <strain evidence="1 2">BE51</strain>
    </source>
</reference>
<evidence type="ECO:0000313" key="2">
    <source>
        <dbReference type="Proteomes" id="UP000252458"/>
    </source>
</evidence>
<keyword evidence="2" id="KW-1185">Reference proteome</keyword>
<gene>
    <name evidence="1" type="ORF">DPV79_38570</name>
</gene>
<accession>A0A365QHG5</accession>
<organism evidence="1 2">
    <name type="scientific">Burkholderia reimsis</name>
    <dbReference type="NCBI Taxonomy" id="2234132"/>
    <lineage>
        <taxon>Bacteria</taxon>
        <taxon>Pseudomonadati</taxon>
        <taxon>Pseudomonadota</taxon>
        <taxon>Betaproteobacteria</taxon>
        <taxon>Burkholderiales</taxon>
        <taxon>Burkholderiaceae</taxon>
        <taxon>Burkholderia</taxon>
    </lineage>
</organism>
<proteinExistence type="predicted"/>